<dbReference type="SUPFAM" id="SSF56925">
    <property type="entry name" value="OMPA-like"/>
    <property type="match status" value="1"/>
</dbReference>
<accession>A0AA52EKB7</accession>
<evidence type="ECO:0000259" key="3">
    <source>
        <dbReference type="Pfam" id="PF13505"/>
    </source>
</evidence>
<dbReference type="AlphaFoldDB" id="A0AA52EKB7"/>
<organism evidence="4 5">
    <name type="scientific">Temperatibacter marinus</name>
    <dbReference type="NCBI Taxonomy" id="1456591"/>
    <lineage>
        <taxon>Bacteria</taxon>
        <taxon>Pseudomonadati</taxon>
        <taxon>Pseudomonadota</taxon>
        <taxon>Alphaproteobacteria</taxon>
        <taxon>Kordiimonadales</taxon>
        <taxon>Temperatibacteraceae</taxon>
        <taxon>Temperatibacter</taxon>
    </lineage>
</organism>
<evidence type="ECO:0000313" key="4">
    <source>
        <dbReference type="EMBL" id="WND03809.1"/>
    </source>
</evidence>
<dbReference type="Pfam" id="PF13505">
    <property type="entry name" value="OMP_b-brl"/>
    <property type="match status" value="1"/>
</dbReference>
<feature type="signal peptide" evidence="2">
    <location>
        <begin position="1"/>
        <end position="22"/>
    </location>
</feature>
<sequence>MNYLTVFVSSLLILVVSSMASAQSMDFFDRTVEKKFDGIAAGLDFGYTHYKTENAQSTALIGRSNNETFNWGFHGKWRFQHDIGLMLGFTLNHMYLGDKSGAESRTKYTEEDVTYYTTQNVHSKTDLSVSVGYTLGAEYEWLLYSEIGLASARLKMRDFSRDVGERALNTDVRSSFSKSGLLLGLGVEYAFSERILFHTKLNRTKLYQKTGVNEINMVSTGFSYRF</sequence>
<gene>
    <name evidence="4" type="ORF">QGN29_05400</name>
</gene>
<dbReference type="InterPro" id="IPR027385">
    <property type="entry name" value="Beta-barrel_OMP"/>
</dbReference>
<proteinExistence type="predicted"/>
<name>A0AA52EKB7_9PROT</name>
<keyword evidence="1 2" id="KW-0732">Signal</keyword>
<reference evidence="4" key="1">
    <citation type="submission" date="2023-04" db="EMBL/GenBank/DDBJ databases">
        <title>Complete genome sequence of Temperatibacter marinus.</title>
        <authorList>
            <person name="Rong J.-C."/>
            <person name="Yi M.-L."/>
            <person name="Zhao Q."/>
        </authorList>
    </citation>
    <scope>NUCLEOTIDE SEQUENCE</scope>
    <source>
        <strain evidence="4">NBRC 110045</strain>
    </source>
</reference>
<protein>
    <submittedName>
        <fullName evidence="4">Outer membrane beta-barrel protein</fullName>
    </submittedName>
</protein>
<dbReference type="RefSeq" id="WP_310799669.1">
    <property type="nucleotide sequence ID" value="NZ_CP123872.1"/>
</dbReference>
<dbReference type="InterPro" id="IPR011250">
    <property type="entry name" value="OMP/PagP_B-barrel"/>
</dbReference>
<dbReference type="EMBL" id="CP123872">
    <property type="protein sequence ID" value="WND03809.1"/>
    <property type="molecule type" value="Genomic_DNA"/>
</dbReference>
<evidence type="ECO:0000256" key="1">
    <source>
        <dbReference type="ARBA" id="ARBA00022729"/>
    </source>
</evidence>
<dbReference type="Proteomes" id="UP001268683">
    <property type="component" value="Chromosome"/>
</dbReference>
<keyword evidence="5" id="KW-1185">Reference proteome</keyword>
<feature type="domain" description="Outer membrane protein beta-barrel" evidence="3">
    <location>
        <begin position="13"/>
        <end position="226"/>
    </location>
</feature>
<evidence type="ECO:0000256" key="2">
    <source>
        <dbReference type="SAM" id="SignalP"/>
    </source>
</evidence>
<feature type="chain" id="PRO_5041301937" evidence="2">
    <location>
        <begin position="23"/>
        <end position="226"/>
    </location>
</feature>
<evidence type="ECO:0000313" key="5">
    <source>
        <dbReference type="Proteomes" id="UP001268683"/>
    </source>
</evidence>
<dbReference type="KEGG" id="tmk:QGN29_05400"/>
<dbReference type="Gene3D" id="2.40.160.20">
    <property type="match status" value="1"/>
</dbReference>